<gene>
    <name evidence="2" type="ORF">A3860_38305</name>
</gene>
<dbReference type="InterPro" id="IPR038071">
    <property type="entry name" value="UROD/MetE-like_sf"/>
</dbReference>
<keyword evidence="3" id="KW-1185">Reference proteome</keyword>
<dbReference type="EMBL" id="LVYD01000084">
    <property type="protein sequence ID" value="OQP59236.1"/>
    <property type="molecule type" value="Genomic_DNA"/>
</dbReference>
<dbReference type="AlphaFoldDB" id="A0A1V9FLW2"/>
<dbReference type="CDD" id="cd03311">
    <property type="entry name" value="CIMS_C_terminal_like"/>
    <property type="match status" value="1"/>
</dbReference>
<dbReference type="GO" id="GO:0008270">
    <property type="term" value="F:zinc ion binding"/>
    <property type="evidence" value="ECO:0007669"/>
    <property type="project" value="InterPro"/>
</dbReference>
<dbReference type="RefSeq" id="WP_081154874.1">
    <property type="nucleotide sequence ID" value="NZ_LVYD01000084.1"/>
</dbReference>
<dbReference type="Pfam" id="PF01717">
    <property type="entry name" value="Meth_synt_2"/>
    <property type="match status" value="1"/>
</dbReference>
<organism evidence="2 3">
    <name type="scientific">Niastella vici</name>
    <dbReference type="NCBI Taxonomy" id="1703345"/>
    <lineage>
        <taxon>Bacteria</taxon>
        <taxon>Pseudomonadati</taxon>
        <taxon>Bacteroidota</taxon>
        <taxon>Chitinophagia</taxon>
        <taxon>Chitinophagales</taxon>
        <taxon>Chitinophagaceae</taxon>
        <taxon>Niastella</taxon>
    </lineage>
</organism>
<evidence type="ECO:0000313" key="3">
    <source>
        <dbReference type="Proteomes" id="UP000192796"/>
    </source>
</evidence>
<dbReference type="PANTHER" id="PTHR43844">
    <property type="entry name" value="METHIONINE SYNTHASE"/>
    <property type="match status" value="1"/>
</dbReference>
<dbReference type="GO" id="GO:0009086">
    <property type="term" value="P:methionine biosynthetic process"/>
    <property type="evidence" value="ECO:0007669"/>
    <property type="project" value="InterPro"/>
</dbReference>
<name>A0A1V9FLW2_9BACT</name>
<evidence type="ECO:0000259" key="1">
    <source>
        <dbReference type="Pfam" id="PF01717"/>
    </source>
</evidence>
<evidence type="ECO:0000313" key="2">
    <source>
        <dbReference type="EMBL" id="OQP59236.1"/>
    </source>
</evidence>
<dbReference type="STRING" id="1703345.A3860_38305"/>
<protein>
    <submittedName>
        <fullName evidence="2">5-methyltetrahydropteroyltriglutamate--homocysteine methyltransferase</fullName>
    </submittedName>
</protein>
<dbReference type="GO" id="GO:0003871">
    <property type="term" value="F:5-methyltetrahydropteroyltriglutamate-homocysteine S-methyltransferase activity"/>
    <property type="evidence" value="ECO:0007669"/>
    <property type="project" value="InterPro"/>
</dbReference>
<dbReference type="PANTHER" id="PTHR43844:SF2">
    <property type="entry name" value="SYNTHASE, VITAMIN-B12 INDEPENDENT, PUTATIVE (AFU_ORTHOLOGUE AFUA_3G12060)-RELATED"/>
    <property type="match status" value="1"/>
</dbReference>
<accession>A0A1V9FLW2</accession>
<sequence length="361" mass="39860">MKIQTEPIGSIPRPQYLIEGMTAFAKNELPLDELSKLFEIALTETIRQFEKTGSPVITDGEQTKPSFATYPVHGLQTLAPDGVIIPFADGHTRQLPKLTAGPFRYQTYAGSYVQKARSLTQLPVKQAVISASALSLLYPQEGISGYSREQFINDLLNEAEKDIRSCFDNGAWCVQIDFTEARLAVKLDPSKGLLQSFIDLNNQVLNRFTAEERKRIGVHSCPGGDHDSTHSADINYAELLPYLFQLNAGSFYLEYAAEKDKQAVLQKIKETIQPSQRVFIGVTNVLDPRVETAEEIRDLILEAAEVIPVEQLGTTDDCGFSPFADDTSTSRETAFAKISARVAGTALAEEVLNNSYITSNT</sequence>
<dbReference type="GO" id="GO:0032259">
    <property type="term" value="P:methylation"/>
    <property type="evidence" value="ECO:0007669"/>
    <property type="project" value="UniProtKB-KW"/>
</dbReference>
<keyword evidence="2" id="KW-0489">Methyltransferase</keyword>
<feature type="domain" description="Cobalamin-independent methionine synthase MetE C-terminal/archaeal" evidence="1">
    <location>
        <begin position="5"/>
        <end position="321"/>
    </location>
</feature>
<dbReference type="Proteomes" id="UP000192796">
    <property type="component" value="Unassembled WGS sequence"/>
</dbReference>
<dbReference type="OrthoDB" id="244285at2"/>
<reference evidence="2 3" key="1">
    <citation type="submission" date="2016-03" db="EMBL/GenBank/DDBJ databases">
        <title>Niastella vici sp. nov., isolated from farmland soil.</title>
        <authorList>
            <person name="Chen L."/>
            <person name="Wang D."/>
            <person name="Yang S."/>
            <person name="Wang G."/>
        </authorList>
    </citation>
    <scope>NUCLEOTIDE SEQUENCE [LARGE SCALE GENOMIC DNA]</scope>
    <source>
        <strain evidence="2 3">DJ57</strain>
    </source>
</reference>
<dbReference type="Gene3D" id="3.20.20.210">
    <property type="match status" value="1"/>
</dbReference>
<comment type="caution">
    <text evidence="2">The sequence shown here is derived from an EMBL/GenBank/DDBJ whole genome shotgun (WGS) entry which is preliminary data.</text>
</comment>
<proteinExistence type="predicted"/>
<dbReference type="InterPro" id="IPR002629">
    <property type="entry name" value="Met_Synth_C/arc"/>
</dbReference>
<dbReference type="SUPFAM" id="SSF51726">
    <property type="entry name" value="UROD/MetE-like"/>
    <property type="match status" value="1"/>
</dbReference>
<keyword evidence="2" id="KW-0808">Transferase</keyword>